<reference evidence="6" key="1">
    <citation type="submission" date="2020-08" db="EMBL/GenBank/DDBJ databases">
        <title>Genome public.</title>
        <authorList>
            <person name="Liu C."/>
            <person name="Sun Q."/>
        </authorList>
    </citation>
    <scope>NUCLEOTIDE SEQUENCE</scope>
    <source>
        <strain evidence="6">BX21</strain>
    </source>
</reference>
<dbReference type="Gene3D" id="3.40.50.2300">
    <property type="match status" value="2"/>
</dbReference>
<protein>
    <submittedName>
        <fullName evidence="6">Sugar ABC transporter substrate-binding protein</fullName>
    </submittedName>
</protein>
<dbReference type="RefSeq" id="WP_262428688.1">
    <property type="nucleotide sequence ID" value="NZ_JACRTG010000008.1"/>
</dbReference>
<proteinExistence type="inferred from homology"/>
<organism evidence="6 7">
    <name type="scientific">Paratissierella segnis</name>
    <dbReference type="NCBI Taxonomy" id="2763679"/>
    <lineage>
        <taxon>Bacteria</taxon>
        <taxon>Bacillati</taxon>
        <taxon>Bacillota</taxon>
        <taxon>Tissierellia</taxon>
        <taxon>Tissierellales</taxon>
        <taxon>Tissierellaceae</taxon>
        <taxon>Paratissierella</taxon>
    </lineage>
</organism>
<name>A0A926IEC3_9FIRM</name>
<dbReference type="InterPro" id="IPR028082">
    <property type="entry name" value="Peripla_BP_I"/>
</dbReference>
<dbReference type="GO" id="GO:0030313">
    <property type="term" value="C:cell envelope"/>
    <property type="evidence" value="ECO:0007669"/>
    <property type="project" value="UniProtKB-SubCell"/>
</dbReference>
<dbReference type="Pfam" id="PF13407">
    <property type="entry name" value="Peripla_BP_4"/>
    <property type="match status" value="1"/>
</dbReference>
<evidence type="ECO:0000256" key="3">
    <source>
        <dbReference type="ARBA" id="ARBA00022729"/>
    </source>
</evidence>
<dbReference type="SUPFAM" id="SSF53822">
    <property type="entry name" value="Periplasmic binding protein-like I"/>
    <property type="match status" value="1"/>
</dbReference>
<comment type="caution">
    <text evidence="6">The sequence shown here is derived from an EMBL/GenBank/DDBJ whole genome shotgun (WGS) entry which is preliminary data.</text>
</comment>
<dbReference type="AlphaFoldDB" id="A0A926IEC3"/>
<keyword evidence="7" id="KW-1185">Reference proteome</keyword>
<dbReference type="Proteomes" id="UP000601171">
    <property type="component" value="Unassembled WGS sequence"/>
</dbReference>
<dbReference type="GO" id="GO:0030246">
    <property type="term" value="F:carbohydrate binding"/>
    <property type="evidence" value="ECO:0007669"/>
    <property type="project" value="UniProtKB-ARBA"/>
</dbReference>
<evidence type="ECO:0000256" key="1">
    <source>
        <dbReference type="ARBA" id="ARBA00004196"/>
    </source>
</evidence>
<dbReference type="PROSITE" id="PS51257">
    <property type="entry name" value="PROKAR_LIPOPROTEIN"/>
    <property type="match status" value="1"/>
</dbReference>
<dbReference type="PANTHER" id="PTHR46847:SF1">
    <property type="entry name" value="D-ALLOSE-BINDING PERIPLASMIC PROTEIN-RELATED"/>
    <property type="match status" value="1"/>
</dbReference>
<accession>A0A926IEC3</accession>
<gene>
    <name evidence="6" type="ORF">H8707_03035</name>
</gene>
<dbReference type="EMBL" id="JACRTG010000008">
    <property type="protein sequence ID" value="MBC8587217.1"/>
    <property type="molecule type" value="Genomic_DNA"/>
</dbReference>
<comment type="subcellular location">
    <subcellularLocation>
        <location evidence="1">Cell envelope</location>
    </subcellularLocation>
</comment>
<dbReference type="PANTHER" id="PTHR46847">
    <property type="entry name" value="D-ALLOSE-BINDING PERIPLASMIC PROTEIN-RELATED"/>
    <property type="match status" value="1"/>
</dbReference>
<evidence type="ECO:0000313" key="7">
    <source>
        <dbReference type="Proteomes" id="UP000601171"/>
    </source>
</evidence>
<dbReference type="InterPro" id="IPR025997">
    <property type="entry name" value="SBP_2_dom"/>
</dbReference>
<feature type="domain" description="Periplasmic binding protein" evidence="5">
    <location>
        <begin position="38"/>
        <end position="297"/>
    </location>
</feature>
<evidence type="ECO:0000313" key="6">
    <source>
        <dbReference type="EMBL" id="MBC8587217.1"/>
    </source>
</evidence>
<evidence type="ECO:0000256" key="2">
    <source>
        <dbReference type="ARBA" id="ARBA00007639"/>
    </source>
</evidence>
<dbReference type="CDD" id="cd06301">
    <property type="entry name" value="PBP1_rhizopine_binding-like"/>
    <property type="match status" value="1"/>
</dbReference>
<keyword evidence="3 4" id="KW-0732">Signal</keyword>
<feature type="chain" id="PRO_5039423101" evidence="4">
    <location>
        <begin position="24"/>
        <end position="319"/>
    </location>
</feature>
<evidence type="ECO:0000259" key="5">
    <source>
        <dbReference type="Pfam" id="PF13407"/>
    </source>
</evidence>
<comment type="similarity">
    <text evidence="2">Belongs to the bacterial solute-binding protein 2 family.</text>
</comment>
<feature type="signal peptide" evidence="4">
    <location>
        <begin position="1"/>
        <end position="23"/>
    </location>
</feature>
<sequence length="319" mass="34485">MKKRYISIVLVLALLTVVFTGCSKNTTSTSNGGKSFKIGYSCNNFNDTFQTYIVDAAKAYVNDNPELSIDVQDAQEDVIKQQDQINAFIEQGVDALVVVPVDTSAMDPITEAAKKENIPLVYVNRNPFGEDTVPENVYYVGSQEIIAGQLQMEFVGEELGGKGNVAILVGILSNEGAVKRTEGNESIIEEKYPDIKVLAKESGNWQRDQGLTITENWLTAYGNDLNAILSNNDEMALGALKASRDAGRDDIIIVGVDAIPDALASIEEGGLTATVLQDAVGQGKGALEAAHKALKGESQDSINWVPFKLITTDNLDEYK</sequence>
<evidence type="ECO:0000256" key="4">
    <source>
        <dbReference type="SAM" id="SignalP"/>
    </source>
</evidence>